<organism evidence="2">
    <name type="scientific">marine metagenome</name>
    <dbReference type="NCBI Taxonomy" id="408172"/>
    <lineage>
        <taxon>unclassified sequences</taxon>
        <taxon>metagenomes</taxon>
        <taxon>ecological metagenomes</taxon>
    </lineage>
</organism>
<keyword evidence="1" id="KW-0812">Transmembrane</keyword>
<proteinExistence type="predicted"/>
<evidence type="ECO:0000313" key="2">
    <source>
        <dbReference type="EMBL" id="SVD01418.1"/>
    </source>
</evidence>
<reference evidence="2" key="1">
    <citation type="submission" date="2018-05" db="EMBL/GenBank/DDBJ databases">
        <authorList>
            <person name="Lanie J.A."/>
            <person name="Ng W.-L."/>
            <person name="Kazmierczak K.M."/>
            <person name="Andrzejewski T.M."/>
            <person name="Davidsen T.M."/>
            <person name="Wayne K.J."/>
            <person name="Tettelin H."/>
            <person name="Glass J.I."/>
            <person name="Rusch D."/>
            <person name="Podicherti R."/>
            <person name="Tsui H.-C.T."/>
            <person name="Winkler M.E."/>
        </authorList>
    </citation>
    <scope>NUCLEOTIDE SEQUENCE</scope>
</reference>
<evidence type="ECO:0000256" key="1">
    <source>
        <dbReference type="SAM" id="Phobius"/>
    </source>
</evidence>
<keyword evidence="1" id="KW-1133">Transmembrane helix</keyword>
<keyword evidence="1" id="KW-0472">Membrane</keyword>
<sequence length="52" mass="6125">MTAMVYYIKNKFQSGLVLNHQVLKNPVILYPLAFTLSIYFLIFGWQKTSRID</sequence>
<dbReference type="EMBL" id="UINC01124339">
    <property type="protein sequence ID" value="SVD01418.1"/>
    <property type="molecule type" value="Genomic_DNA"/>
</dbReference>
<protein>
    <submittedName>
        <fullName evidence="2">Uncharacterized protein</fullName>
    </submittedName>
</protein>
<dbReference type="AlphaFoldDB" id="A0A382RWX6"/>
<accession>A0A382RWX6</accession>
<gene>
    <name evidence="2" type="ORF">METZ01_LOCUS354272</name>
</gene>
<name>A0A382RWX6_9ZZZZ</name>
<feature type="transmembrane region" description="Helical" evidence="1">
    <location>
        <begin position="27"/>
        <end position="45"/>
    </location>
</feature>